<feature type="region of interest" description="Disordered" evidence="1">
    <location>
        <begin position="1"/>
        <end position="92"/>
    </location>
</feature>
<feature type="compositionally biased region" description="Basic residues" evidence="1">
    <location>
        <begin position="72"/>
        <end position="83"/>
    </location>
</feature>
<sequence>MSKSPKPPVPSQPQSQKRKSTPPPSPRPLTREVQQTPKRPATEIPEEPTVDPPTKQMSWLCMKDDAQPPTPSRRRRPPGRPARRTQQASIPTWGQIKSVCHQAQGIASLQGSSASPERVFIAMLALLSCQNPPAEHSEACD</sequence>
<dbReference type="AlphaFoldDB" id="A0A5J5MV99"/>
<proteinExistence type="predicted"/>
<keyword evidence="3" id="KW-1185">Reference proteome</keyword>
<evidence type="ECO:0000313" key="3">
    <source>
        <dbReference type="Proteomes" id="UP000326062"/>
    </source>
</evidence>
<gene>
    <name evidence="2" type="ORF">FD755_005329</name>
</gene>
<dbReference type="EMBL" id="VCEB01000002">
    <property type="protein sequence ID" value="KAB0383412.1"/>
    <property type="molecule type" value="Genomic_DNA"/>
</dbReference>
<reference evidence="2 3" key="1">
    <citation type="submission" date="2019-06" db="EMBL/GenBank/DDBJ databases">
        <title>Discovery of a novel chromosome fission-fusion reversal in muntjac.</title>
        <authorList>
            <person name="Mudd A.B."/>
            <person name="Bredeson J.V."/>
            <person name="Baum R."/>
            <person name="Hockemeyer D."/>
            <person name="Rokhsar D.S."/>
        </authorList>
    </citation>
    <scope>NUCLEOTIDE SEQUENCE [LARGE SCALE GENOMIC DNA]</scope>
    <source>
        <strain evidence="2">UCam_UCB_Mr</strain>
        <tissue evidence="2">Fibroblast cell line</tissue>
    </source>
</reference>
<comment type="caution">
    <text evidence="2">The sequence shown here is derived from an EMBL/GenBank/DDBJ whole genome shotgun (WGS) entry which is preliminary data.</text>
</comment>
<accession>A0A5J5MV99</accession>
<evidence type="ECO:0000313" key="2">
    <source>
        <dbReference type="EMBL" id="KAB0383412.1"/>
    </source>
</evidence>
<protein>
    <submittedName>
        <fullName evidence="2">Uncharacterized protein</fullName>
    </submittedName>
</protein>
<feature type="compositionally biased region" description="Pro residues" evidence="1">
    <location>
        <begin position="1"/>
        <end position="11"/>
    </location>
</feature>
<name>A0A5J5MV99_MUNRE</name>
<evidence type="ECO:0000256" key="1">
    <source>
        <dbReference type="SAM" id="MobiDB-lite"/>
    </source>
</evidence>
<organism evidence="2 3">
    <name type="scientific">Muntiacus reevesi</name>
    <name type="common">Reeves' muntjac</name>
    <name type="synonym">Cervus reevesi</name>
    <dbReference type="NCBI Taxonomy" id="9886"/>
    <lineage>
        <taxon>Eukaryota</taxon>
        <taxon>Metazoa</taxon>
        <taxon>Chordata</taxon>
        <taxon>Craniata</taxon>
        <taxon>Vertebrata</taxon>
        <taxon>Euteleostomi</taxon>
        <taxon>Mammalia</taxon>
        <taxon>Eutheria</taxon>
        <taxon>Laurasiatheria</taxon>
        <taxon>Artiodactyla</taxon>
        <taxon>Ruminantia</taxon>
        <taxon>Pecora</taxon>
        <taxon>Cervidae</taxon>
        <taxon>Muntiacinae</taxon>
        <taxon>Muntiacus</taxon>
    </lineage>
</organism>
<dbReference type="Proteomes" id="UP000326062">
    <property type="component" value="Chromosome 2"/>
</dbReference>